<dbReference type="STRING" id="1498499.EP47_06915"/>
<feature type="transmembrane region" description="Helical" evidence="7">
    <location>
        <begin position="375"/>
        <end position="397"/>
    </location>
</feature>
<keyword evidence="11" id="KW-1185">Reference proteome</keyword>
<organism evidence="10 11">
    <name type="scientific">Legionella norrlandica</name>
    <dbReference type="NCBI Taxonomy" id="1498499"/>
    <lineage>
        <taxon>Bacteria</taxon>
        <taxon>Pseudomonadati</taxon>
        <taxon>Pseudomonadota</taxon>
        <taxon>Gammaproteobacteria</taxon>
        <taxon>Legionellales</taxon>
        <taxon>Legionellaceae</taxon>
        <taxon>Legionella</taxon>
    </lineage>
</organism>
<keyword evidence="6 7" id="KW-0472">Membrane</keyword>
<evidence type="ECO:0000256" key="4">
    <source>
        <dbReference type="ARBA" id="ARBA00022692"/>
    </source>
</evidence>
<evidence type="ECO:0000259" key="9">
    <source>
        <dbReference type="Pfam" id="PF12704"/>
    </source>
</evidence>
<keyword evidence="5 7" id="KW-1133">Transmembrane helix</keyword>
<keyword evidence="3" id="KW-1003">Cell membrane</keyword>
<dbReference type="InterPro" id="IPR025857">
    <property type="entry name" value="MacB_PCD"/>
</dbReference>
<dbReference type="PANTHER" id="PTHR30489">
    <property type="entry name" value="LIPOPROTEIN-RELEASING SYSTEM TRANSMEMBRANE PROTEIN LOLE"/>
    <property type="match status" value="1"/>
</dbReference>
<dbReference type="Proteomes" id="UP000054422">
    <property type="component" value="Unassembled WGS sequence"/>
</dbReference>
<dbReference type="PANTHER" id="PTHR30489:SF0">
    <property type="entry name" value="LIPOPROTEIN-RELEASING SYSTEM TRANSMEMBRANE PROTEIN LOLE"/>
    <property type="match status" value="1"/>
</dbReference>
<dbReference type="OrthoDB" id="9802264at2"/>
<evidence type="ECO:0000313" key="11">
    <source>
        <dbReference type="Proteomes" id="UP000054422"/>
    </source>
</evidence>
<feature type="transmembrane region" description="Helical" evidence="7">
    <location>
        <begin position="326"/>
        <end position="355"/>
    </location>
</feature>
<dbReference type="InterPro" id="IPR003838">
    <property type="entry name" value="ABC3_permease_C"/>
</dbReference>
<dbReference type="RefSeq" id="WP_035889600.1">
    <property type="nucleotide sequence ID" value="NZ_JNCF01000023.1"/>
</dbReference>
<feature type="transmembrane region" description="Helical" evidence="7">
    <location>
        <begin position="280"/>
        <end position="305"/>
    </location>
</feature>
<evidence type="ECO:0000256" key="3">
    <source>
        <dbReference type="ARBA" id="ARBA00022475"/>
    </source>
</evidence>
<reference evidence="10 11" key="1">
    <citation type="submission" date="2014-05" db="EMBL/GenBank/DDBJ databases">
        <authorList>
            <person name="Rizzardi K."/>
            <person name="Winiecka-Krusnell J."/>
            <person name="Ramliden M."/>
            <person name="Alm E."/>
            <person name="Andersson S."/>
            <person name="Byfors S."/>
        </authorList>
    </citation>
    <scope>NUCLEOTIDE SEQUENCE [LARGE SCALE GENOMIC DNA]</scope>
    <source>
        <strain evidence="10 11">LEGN</strain>
    </source>
</reference>
<dbReference type="Pfam" id="PF02687">
    <property type="entry name" value="FtsX"/>
    <property type="match status" value="1"/>
</dbReference>
<comment type="similarity">
    <text evidence="2">Belongs to the ABC-4 integral membrane protein family. LolC/E subfamily.</text>
</comment>
<sequence length="416" mass="45960">MKLFLMIALKHLLARKRQSLVSLMGIVLGVAFFLTISSLMQGSEKDFIKRLVDNSPHITIVDEYRNPRPQPVQQLYKHGAIEIRSVKPLTEIRGIRGYEQIIENLLDTISGIIISPVLVGQAIVTYAGKDFSITMNGMVPEEIKKVSTIENYIISGTIDNLIINLDGIVLGSELARKLSLAMDDNVTVTAPSGQVRTFKIVGIFRTGRSDFDSNQAFVNIKRVQALLNRPNRANNIMIKLPNPYQAYDIAAQIEQQIGYQAISWQEKSEDLLSTLVIRNIIMYSVVSAVLIVAAFGIYNVISTVVMEKHRDIAILKSIGFQQRDILLIFIIEGFLLGVVGCLLGLPLGSGLMYSLMQVRFKPPGSSEFVNMPLDWGYLQFTIATAFAMTASIVASLLPARKAALVHPVDILRGGGV</sequence>
<name>A0A0A2SR21_9GAMM</name>
<evidence type="ECO:0000256" key="7">
    <source>
        <dbReference type="SAM" id="Phobius"/>
    </source>
</evidence>
<feature type="domain" description="ABC3 transporter permease C-terminal" evidence="8">
    <location>
        <begin position="285"/>
        <end position="403"/>
    </location>
</feature>
<evidence type="ECO:0000256" key="1">
    <source>
        <dbReference type="ARBA" id="ARBA00004651"/>
    </source>
</evidence>
<evidence type="ECO:0000259" key="8">
    <source>
        <dbReference type="Pfam" id="PF02687"/>
    </source>
</evidence>
<comment type="subcellular location">
    <subcellularLocation>
        <location evidence="1">Cell membrane</location>
        <topology evidence="1">Multi-pass membrane protein</topology>
    </subcellularLocation>
</comment>
<keyword evidence="4 7" id="KW-0812">Transmembrane</keyword>
<accession>A0A0A2SR21</accession>
<evidence type="ECO:0000256" key="5">
    <source>
        <dbReference type="ARBA" id="ARBA00022989"/>
    </source>
</evidence>
<feature type="transmembrane region" description="Helical" evidence="7">
    <location>
        <begin position="20"/>
        <end position="40"/>
    </location>
</feature>
<dbReference type="GO" id="GO:0098797">
    <property type="term" value="C:plasma membrane protein complex"/>
    <property type="evidence" value="ECO:0007669"/>
    <property type="project" value="TreeGrafter"/>
</dbReference>
<dbReference type="AlphaFoldDB" id="A0A0A2SR21"/>
<evidence type="ECO:0000256" key="2">
    <source>
        <dbReference type="ARBA" id="ARBA00005236"/>
    </source>
</evidence>
<evidence type="ECO:0000313" key="10">
    <source>
        <dbReference type="EMBL" id="KGP63202.1"/>
    </source>
</evidence>
<feature type="domain" description="MacB-like periplasmic core" evidence="9">
    <location>
        <begin position="19"/>
        <end position="255"/>
    </location>
</feature>
<dbReference type="EMBL" id="JNCF01000023">
    <property type="protein sequence ID" value="KGP63202.1"/>
    <property type="molecule type" value="Genomic_DNA"/>
</dbReference>
<gene>
    <name evidence="10" type="ORF">EP47_06915</name>
</gene>
<protein>
    <submittedName>
        <fullName evidence="10">ABC transporter permease</fullName>
    </submittedName>
</protein>
<comment type="caution">
    <text evidence="10">The sequence shown here is derived from an EMBL/GenBank/DDBJ whole genome shotgun (WGS) entry which is preliminary data.</text>
</comment>
<proteinExistence type="inferred from homology"/>
<evidence type="ECO:0000256" key="6">
    <source>
        <dbReference type="ARBA" id="ARBA00023136"/>
    </source>
</evidence>
<dbReference type="InterPro" id="IPR051447">
    <property type="entry name" value="Lipoprotein-release_system"/>
</dbReference>
<dbReference type="GO" id="GO:0044874">
    <property type="term" value="P:lipoprotein localization to outer membrane"/>
    <property type="evidence" value="ECO:0007669"/>
    <property type="project" value="TreeGrafter"/>
</dbReference>
<dbReference type="Pfam" id="PF12704">
    <property type="entry name" value="MacB_PCD"/>
    <property type="match status" value="1"/>
</dbReference>